<dbReference type="AlphaFoldDB" id="A0A8U7NE39"/>
<dbReference type="GO" id="GO:0005730">
    <property type="term" value="C:nucleolus"/>
    <property type="evidence" value="ECO:0007669"/>
    <property type="project" value="TreeGrafter"/>
</dbReference>
<dbReference type="InterPro" id="IPR000504">
    <property type="entry name" value="RRM_dom"/>
</dbReference>
<evidence type="ECO:0000256" key="1">
    <source>
        <dbReference type="ARBA" id="ARBA00004123"/>
    </source>
</evidence>
<organism evidence="6 7">
    <name type="scientific">Corvus moneduloides</name>
    <name type="common">New Caledonian crow</name>
    <dbReference type="NCBI Taxonomy" id="1196302"/>
    <lineage>
        <taxon>Eukaryota</taxon>
        <taxon>Metazoa</taxon>
        <taxon>Chordata</taxon>
        <taxon>Craniata</taxon>
        <taxon>Vertebrata</taxon>
        <taxon>Euteleostomi</taxon>
        <taxon>Archelosauria</taxon>
        <taxon>Archosauria</taxon>
        <taxon>Dinosauria</taxon>
        <taxon>Saurischia</taxon>
        <taxon>Theropoda</taxon>
        <taxon>Coelurosauria</taxon>
        <taxon>Aves</taxon>
        <taxon>Neognathae</taxon>
        <taxon>Neoaves</taxon>
        <taxon>Telluraves</taxon>
        <taxon>Australaves</taxon>
        <taxon>Passeriformes</taxon>
        <taxon>Corvoidea</taxon>
        <taxon>Corvidae</taxon>
        <taxon>Corvus</taxon>
    </lineage>
</organism>
<dbReference type="SUPFAM" id="SSF54928">
    <property type="entry name" value="RNA-binding domain, RBD"/>
    <property type="match status" value="1"/>
</dbReference>
<evidence type="ECO:0000256" key="4">
    <source>
        <dbReference type="ARBA" id="ARBA00023242"/>
    </source>
</evidence>
<dbReference type="InterPro" id="IPR012677">
    <property type="entry name" value="Nucleotide-bd_a/b_plait_sf"/>
</dbReference>
<feature type="region of interest" description="Disordered" evidence="5">
    <location>
        <begin position="63"/>
        <end position="127"/>
    </location>
</feature>
<evidence type="ECO:0000256" key="5">
    <source>
        <dbReference type="SAM" id="MobiDB-lite"/>
    </source>
</evidence>
<sequence length="127" mass="13629">MAAPEPRTVLVRGLPPGATAALLERLFGHLGPLRRCFVVTEKGSPKCRGFGYVTFSLPEDAARALREPPELGGRRLGVTPETQGPPKTPGETPKLPPKLPSETPSPPETPQIPGETPKPPWTPKNAW</sequence>
<dbReference type="InterPro" id="IPR051945">
    <property type="entry name" value="RRM_MRD1_RNA_proc_ribogen"/>
</dbReference>
<dbReference type="PROSITE" id="PS50102">
    <property type="entry name" value="RRM"/>
    <property type="match status" value="1"/>
</dbReference>
<proteinExistence type="predicted"/>
<evidence type="ECO:0000313" key="6">
    <source>
        <dbReference type="Ensembl" id="ENSCMUP00000030573.1"/>
    </source>
</evidence>
<reference evidence="7" key="1">
    <citation type="submission" date="2019-10" db="EMBL/GenBank/DDBJ databases">
        <title>Corvus moneduloides (New Caledonian crow) genome, bCorMon1, primary haplotype.</title>
        <authorList>
            <person name="Rutz C."/>
            <person name="Fungtammasan C."/>
            <person name="Mountcastle J."/>
            <person name="Formenti G."/>
            <person name="Chow W."/>
            <person name="Howe K."/>
            <person name="Steele M.P."/>
            <person name="Fernandes J."/>
            <person name="Gilbert M.T.P."/>
            <person name="Fedrigo O."/>
            <person name="Jarvis E.D."/>
            <person name="Gemmell N."/>
        </authorList>
    </citation>
    <scope>NUCLEOTIDE SEQUENCE [LARGE SCALE GENOMIC DNA]</scope>
</reference>
<dbReference type="CDD" id="cd12413">
    <property type="entry name" value="RRM1_RBM28_like"/>
    <property type="match status" value="1"/>
</dbReference>
<keyword evidence="7" id="KW-1185">Reference proteome</keyword>
<dbReference type="InterPro" id="IPR035979">
    <property type="entry name" value="RBD_domain_sf"/>
</dbReference>
<dbReference type="Ensembl" id="ENSCMUT00000033315.1">
    <property type="protein sequence ID" value="ENSCMUP00000030573.1"/>
    <property type="gene ID" value="ENSCMUG00000020299.1"/>
</dbReference>
<evidence type="ECO:0000313" key="7">
    <source>
        <dbReference type="Proteomes" id="UP000694553"/>
    </source>
</evidence>
<keyword evidence="3" id="KW-0694">RNA-binding</keyword>
<dbReference type="SMART" id="SM00360">
    <property type="entry name" value="RRM"/>
    <property type="match status" value="1"/>
</dbReference>
<dbReference type="PANTHER" id="PTHR48039:SF5">
    <property type="entry name" value="RNA-BINDING PROTEIN 28"/>
    <property type="match status" value="1"/>
</dbReference>
<evidence type="ECO:0000256" key="2">
    <source>
        <dbReference type="ARBA" id="ARBA00022737"/>
    </source>
</evidence>
<dbReference type="Proteomes" id="UP000694553">
    <property type="component" value="Unassembled WGS sequence"/>
</dbReference>
<dbReference type="Gene3D" id="3.30.70.330">
    <property type="match status" value="1"/>
</dbReference>
<evidence type="ECO:0000256" key="3">
    <source>
        <dbReference type="ARBA" id="ARBA00022884"/>
    </source>
</evidence>
<dbReference type="Pfam" id="PF00076">
    <property type="entry name" value="RRM_1"/>
    <property type="match status" value="1"/>
</dbReference>
<feature type="compositionally biased region" description="Basic and acidic residues" evidence="5">
    <location>
        <begin position="63"/>
        <end position="73"/>
    </location>
</feature>
<accession>A0A8U7NE39</accession>
<dbReference type="PANTHER" id="PTHR48039">
    <property type="entry name" value="RNA-BINDING MOTIF PROTEIN 14B"/>
    <property type="match status" value="1"/>
</dbReference>
<dbReference type="GO" id="GO:0003729">
    <property type="term" value="F:mRNA binding"/>
    <property type="evidence" value="ECO:0007669"/>
    <property type="project" value="TreeGrafter"/>
</dbReference>
<feature type="compositionally biased region" description="Pro residues" evidence="5">
    <location>
        <begin position="94"/>
        <end position="127"/>
    </location>
</feature>
<protein>
    <submittedName>
        <fullName evidence="6">Uncharacterized protein</fullName>
    </submittedName>
</protein>
<reference evidence="6" key="2">
    <citation type="submission" date="2025-08" db="UniProtKB">
        <authorList>
            <consortium name="Ensembl"/>
        </authorList>
    </citation>
    <scope>IDENTIFICATION</scope>
</reference>
<keyword evidence="2" id="KW-0677">Repeat</keyword>
<name>A0A8U7NE39_CORMO</name>
<reference evidence="6" key="3">
    <citation type="submission" date="2025-09" db="UniProtKB">
        <authorList>
            <consortium name="Ensembl"/>
        </authorList>
    </citation>
    <scope>IDENTIFICATION</scope>
</reference>
<keyword evidence="4" id="KW-0539">Nucleus</keyword>
<comment type="subcellular location">
    <subcellularLocation>
        <location evidence="1">Nucleus</location>
    </subcellularLocation>
</comment>